<feature type="compositionally biased region" description="Low complexity" evidence="3">
    <location>
        <begin position="786"/>
        <end position="806"/>
    </location>
</feature>
<dbReference type="SUPFAM" id="SSF88723">
    <property type="entry name" value="PIN domain-like"/>
    <property type="match status" value="1"/>
</dbReference>
<dbReference type="SMART" id="SM00484">
    <property type="entry name" value="XPGI"/>
    <property type="match status" value="1"/>
</dbReference>
<dbReference type="InterPro" id="IPR006085">
    <property type="entry name" value="XPG_DNA_repair_N"/>
</dbReference>
<gene>
    <name evidence="6" type="ORF">AAF712_013348</name>
</gene>
<feature type="compositionally biased region" description="Polar residues" evidence="3">
    <location>
        <begin position="660"/>
        <end position="681"/>
    </location>
</feature>
<proteinExistence type="predicted"/>
<dbReference type="Gene3D" id="3.40.50.1010">
    <property type="entry name" value="5'-nuclease"/>
    <property type="match status" value="2"/>
</dbReference>
<dbReference type="EMBL" id="JBBXMP010000202">
    <property type="protein sequence ID" value="KAL0059866.1"/>
    <property type="molecule type" value="Genomic_DNA"/>
</dbReference>
<feature type="region of interest" description="Disordered" evidence="3">
    <location>
        <begin position="747"/>
        <end position="914"/>
    </location>
</feature>
<name>A0ABR2ZFY5_9AGAR</name>
<dbReference type="InterPro" id="IPR006084">
    <property type="entry name" value="XPG/Rad2"/>
</dbReference>
<dbReference type="PANTHER" id="PTHR11081">
    <property type="entry name" value="FLAP ENDONUCLEASE FAMILY MEMBER"/>
    <property type="match status" value="1"/>
</dbReference>
<feature type="region of interest" description="Disordered" evidence="3">
    <location>
        <begin position="507"/>
        <end position="681"/>
    </location>
</feature>
<evidence type="ECO:0000259" key="5">
    <source>
        <dbReference type="SMART" id="SM00485"/>
    </source>
</evidence>
<dbReference type="Proteomes" id="UP001437256">
    <property type="component" value="Unassembled WGS sequence"/>
</dbReference>
<organism evidence="6 7">
    <name type="scientific">Marasmius tenuissimus</name>
    <dbReference type="NCBI Taxonomy" id="585030"/>
    <lineage>
        <taxon>Eukaryota</taxon>
        <taxon>Fungi</taxon>
        <taxon>Dikarya</taxon>
        <taxon>Basidiomycota</taxon>
        <taxon>Agaricomycotina</taxon>
        <taxon>Agaricomycetes</taxon>
        <taxon>Agaricomycetidae</taxon>
        <taxon>Agaricales</taxon>
        <taxon>Marasmiineae</taxon>
        <taxon>Marasmiaceae</taxon>
        <taxon>Marasmius</taxon>
    </lineage>
</organism>
<protein>
    <recommendedName>
        <fullName evidence="8">XPG-I domain-containing protein</fullName>
    </recommendedName>
</protein>
<evidence type="ECO:0000313" key="6">
    <source>
        <dbReference type="EMBL" id="KAL0059866.1"/>
    </source>
</evidence>
<feature type="compositionally biased region" description="Basic and acidic residues" evidence="3">
    <location>
        <begin position="474"/>
        <end position="483"/>
    </location>
</feature>
<dbReference type="InterPro" id="IPR041177">
    <property type="entry name" value="GEN1_C"/>
</dbReference>
<dbReference type="PRINTS" id="PR00853">
    <property type="entry name" value="XPGRADSUPER"/>
</dbReference>
<dbReference type="SUPFAM" id="SSF47807">
    <property type="entry name" value="5' to 3' exonuclease, C-terminal subdomain"/>
    <property type="match status" value="1"/>
</dbReference>
<comment type="caution">
    <text evidence="6">The sequence shown here is derived from an EMBL/GenBank/DDBJ whole genome shotgun (WGS) entry which is preliminary data.</text>
</comment>
<dbReference type="InterPro" id="IPR037316">
    <property type="entry name" value="Yen1_H3TH"/>
</dbReference>
<dbReference type="CDD" id="cd09870">
    <property type="entry name" value="PIN_YEN1"/>
    <property type="match status" value="1"/>
</dbReference>
<sequence>MGVPGLWTELEPCQTVTTLTALSLTKFNSPSRGFRVGIDASIWFFHAEYGKEGENPELRTLFFRCAQLTSHGFLPLFIFDGPKRPDFKRGKKINKSSNKLVNGMKEILDAFGFEHRTAPGEAEAELALLNRIGVIDGILSDDVDNFLFGARTVIRNHSSTHASAAASSSNEKVKAVVYDLPHPKLSYLEPADLIFVALCSGGDYDSTGLPSCGIKIALGLARAGFGKSLYKAATTMDKDSQRFQDFLVSWRSGLAHELATNSTGFLPMKKPSVAGKIPRTFPRIDVLFSYIHPITSETLGRLDRYDDLLIGHGKLDGWLKKDPSLLRLAERCEFYFEWGFMESIIKRFRTVIFHGVVLRILRRAILEREHGDDRGQSPVLDWDFINKHFTSNMQVETSSESFPNLANRIRSTRQHASTSETLEYRLEIEPSILVKLTASGVKGIRRPDEDEWAYLDEQEDGSDSEPCNARGSPKKKDPPSPHDKLRIWIPAEILCQAAPYLIEEYDQRKKKSKKRKPPATTSPSKPKPKPNSKDSCAIEDIPPLEKENRVDPVQAKPQPKKDRAKAKVPVSSASDPPPPVPGRSAKNRLLAALDGDPCSSDEDCDYNALWGVGPSRPPPVASKPGPLGTASLDEQRTGKAQPPSTNAKPVIKDLTKGRSKNPTARRPTSSNTMGMTSISNGGIDSFYSSHKPVASAVTAKAKGKAKAVPVPSASDKYRALCNQLDDKSEQEGDSTLPDEDALFDYLAKATSNRPKPHPASSSDIMHYGYDPFVPPAGPPDTPSPIKPTTSTRRRPSISSDDSLPSSAVPKEKERLNKSPRKSREHTSPRKALLGRDERQRPIRTISDITHPSRSRRACSPTPGTRSVPTLGLKSMRSSKPLPLINISSGESSTDTDEETKVTAKPAKTMPPAGPLEAARARIRPKVCNPSFATCGGTLSFVFLNRKSSKLSI</sequence>
<dbReference type="PANTHER" id="PTHR11081:SF75">
    <property type="entry name" value="ENDONUCLEASE, PUTATIVE (AFU_ORTHOLOGUE AFUA_3G13260)-RELATED"/>
    <property type="match status" value="1"/>
</dbReference>
<dbReference type="Pfam" id="PF18380">
    <property type="entry name" value="GEN1_C"/>
    <property type="match status" value="1"/>
</dbReference>
<evidence type="ECO:0000256" key="3">
    <source>
        <dbReference type="SAM" id="MobiDB-lite"/>
    </source>
</evidence>
<feature type="compositionally biased region" description="Low complexity" evidence="3">
    <location>
        <begin position="696"/>
        <end position="713"/>
    </location>
</feature>
<keyword evidence="7" id="KW-1185">Reference proteome</keyword>
<dbReference type="InterPro" id="IPR029060">
    <property type="entry name" value="PIN-like_dom_sf"/>
</dbReference>
<dbReference type="CDD" id="cd09906">
    <property type="entry name" value="H3TH_YEN1"/>
    <property type="match status" value="1"/>
</dbReference>
<evidence type="ECO:0000256" key="2">
    <source>
        <dbReference type="ARBA" id="ARBA00022801"/>
    </source>
</evidence>
<feature type="domain" description="XPG-I" evidence="4">
    <location>
        <begin position="109"/>
        <end position="182"/>
    </location>
</feature>
<dbReference type="InterPro" id="IPR036279">
    <property type="entry name" value="5-3_exonuclease_C_sf"/>
</dbReference>
<evidence type="ECO:0000313" key="7">
    <source>
        <dbReference type="Proteomes" id="UP001437256"/>
    </source>
</evidence>
<dbReference type="Pfam" id="PF00752">
    <property type="entry name" value="XPG_N"/>
    <property type="match status" value="1"/>
</dbReference>
<dbReference type="InterPro" id="IPR006086">
    <property type="entry name" value="XPG-I_dom"/>
</dbReference>
<evidence type="ECO:0000256" key="1">
    <source>
        <dbReference type="ARBA" id="ARBA00022722"/>
    </source>
</evidence>
<dbReference type="SMART" id="SM00485">
    <property type="entry name" value="XPGN"/>
    <property type="match status" value="1"/>
</dbReference>
<dbReference type="Pfam" id="PF00867">
    <property type="entry name" value="XPG_I"/>
    <property type="match status" value="1"/>
</dbReference>
<accession>A0ABR2ZFY5</accession>
<feature type="region of interest" description="Disordered" evidence="3">
    <location>
        <begin position="721"/>
        <end position="740"/>
    </location>
</feature>
<keyword evidence="2" id="KW-0378">Hydrolase</keyword>
<feature type="region of interest" description="Disordered" evidence="3">
    <location>
        <begin position="696"/>
        <end position="716"/>
    </location>
</feature>
<keyword evidence="1" id="KW-0540">Nuclease</keyword>
<feature type="compositionally biased region" description="Basic residues" evidence="3">
    <location>
        <begin position="508"/>
        <end position="517"/>
    </location>
</feature>
<feature type="region of interest" description="Disordered" evidence="3">
    <location>
        <begin position="456"/>
        <end position="483"/>
    </location>
</feature>
<evidence type="ECO:0008006" key="8">
    <source>
        <dbReference type="Google" id="ProtNLM"/>
    </source>
</evidence>
<evidence type="ECO:0000259" key="4">
    <source>
        <dbReference type="SMART" id="SM00484"/>
    </source>
</evidence>
<feature type="compositionally biased region" description="Polar residues" evidence="3">
    <location>
        <begin position="749"/>
        <end position="763"/>
    </location>
</feature>
<feature type="compositionally biased region" description="Pro residues" evidence="3">
    <location>
        <begin position="772"/>
        <end position="785"/>
    </location>
</feature>
<reference evidence="6 7" key="1">
    <citation type="submission" date="2024-05" db="EMBL/GenBank/DDBJ databases">
        <title>A draft genome resource for the thread blight pathogen Marasmius tenuissimus strain MS-2.</title>
        <authorList>
            <person name="Yulfo-Soto G.E."/>
            <person name="Baruah I.K."/>
            <person name="Amoako-Attah I."/>
            <person name="Bukari Y."/>
            <person name="Meinhardt L.W."/>
            <person name="Bailey B.A."/>
            <person name="Cohen S.P."/>
        </authorList>
    </citation>
    <scope>NUCLEOTIDE SEQUENCE [LARGE SCALE GENOMIC DNA]</scope>
    <source>
        <strain evidence="6 7">MS-2</strain>
    </source>
</reference>
<feature type="domain" description="XPG N-terminal" evidence="5">
    <location>
        <begin position="1"/>
        <end position="100"/>
    </location>
</feature>